<dbReference type="EMBL" id="JAPVEB010000001">
    <property type="protein sequence ID" value="KAJ5282216.1"/>
    <property type="molecule type" value="Genomic_DNA"/>
</dbReference>
<evidence type="ECO:0000313" key="3">
    <source>
        <dbReference type="Proteomes" id="UP001220256"/>
    </source>
</evidence>
<feature type="region of interest" description="Disordered" evidence="1">
    <location>
        <begin position="174"/>
        <end position="210"/>
    </location>
</feature>
<feature type="region of interest" description="Disordered" evidence="1">
    <location>
        <begin position="54"/>
        <end position="83"/>
    </location>
</feature>
<comment type="caution">
    <text evidence="2">The sequence shown here is derived from an EMBL/GenBank/DDBJ whole genome shotgun (WGS) entry which is preliminary data.</text>
</comment>
<dbReference type="Proteomes" id="UP001220256">
    <property type="component" value="Unassembled WGS sequence"/>
</dbReference>
<evidence type="ECO:0000313" key="2">
    <source>
        <dbReference type="EMBL" id="KAJ5282216.1"/>
    </source>
</evidence>
<accession>A0ABQ8WU16</accession>
<evidence type="ECO:0000256" key="1">
    <source>
        <dbReference type="SAM" id="MobiDB-lite"/>
    </source>
</evidence>
<protein>
    <submittedName>
        <fullName evidence="2">Uncharacterized protein</fullName>
    </submittedName>
</protein>
<keyword evidence="3" id="KW-1185">Reference proteome</keyword>
<proteinExistence type="predicted"/>
<sequence length="210" mass="23111">MAGATVTMILGQKSCPAPTLVVTHSRDDLHAFSRFGGMGGPSAPQQHMEYIRARYGPDPSSEPSTGHQPASCPWGSTLESKQTRPPELAYIAQSHDGLRIMEILHQAKRPKCQNRHWTIFPRSHVPVDAIDDLTTELSLTDPQPRYETFVVIPVDLPMAGIPFHLIFSSVRGEDAQEASNYQQPSQQTSGKWSDPPAKDVQCDDSPLLVS</sequence>
<reference evidence="2 3" key="1">
    <citation type="journal article" date="2023" name="IMA Fungus">
        <title>Comparative genomic study of the Penicillium genus elucidates a diverse pangenome and 15 lateral gene transfer events.</title>
        <authorList>
            <person name="Petersen C."/>
            <person name="Sorensen T."/>
            <person name="Nielsen M.R."/>
            <person name="Sondergaard T.E."/>
            <person name="Sorensen J.L."/>
            <person name="Fitzpatrick D.A."/>
            <person name="Frisvad J.C."/>
            <person name="Nielsen K.L."/>
        </authorList>
    </citation>
    <scope>NUCLEOTIDE SEQUENCE [LARGE SCALE GENOMIC DNA]</scope>
    <source>
        <strain evidence="2 3">IBT 3361</strain>
    </source>
</reference>
<name>A0ABQ8WU16_PENCH</name>
<organism evidence="2 3">
    <name type="scientific">Penicillium chrysogenum</name>
    <name type="common">Penicillium notatum</name>
    <dbReference type="NCBI Taxonomy" id="5076"/>
    <lineage>
        <taxon>Eukaryota</taxon>
        <taxon>Fungi</taxon>
        <taxon>Dikarya</taxon>
        <taxon>Ascomycota</taxon>
        <taxon>Pezizomycotina</taxon>
        <taxon>Eurotiomycetes</taxon>
        <taxon>Eurotiomycetidae</taxon>
        <taxon>Eurotiales</taxon>
        <taxon>Aspergillaceae</taxon>
        <taxon>Penicillium</taxon>
        <taxon>Penicillium chrysogenum species complex</taxon>
    </lineage>
</organism>
<feature type="compositionally biased region" description="Polar residues" evidence="1">
    <location>
        <begin position="177"/>
        <end position="191"/>
    </location>
</feature>
<gene>
    <name evidence="2" type="ORF">N7505_000196</name>
</gene>